<proteinExistence type="predicted"/>
<accession>A0A7V2B060</accession>
<protein>
    <submittedName>
        <fullName evidence="2">YtxH domain-containing protein</fullName>
    </submittedName>
</protein>
<reference evidence="2" key="1">
    <citation type="journal article" date="2020" name="mSystems">
        <title>Genome- and Community-Level Interaction Insights into Carbon Utilization and Element Cycling Functions of Hydrothermarchaeota in Hydrothermal Sediment.</title>
        <authorList>
            <person name="Zhou Z."/>
            <person name="Liu Y."/>
            <person name="Xu W."/>
            <person name="Pan J."/>
            <person name="Luo Z.H."/>
            <person name="Li M."/>
        </authorList>
    </citation>
    <scope>NUCLEOTIDE SEQUENCE [LARGE SCALE GENOMIC DNA]</scope>
    <source>
        <strain evidence="2">SpSt-143</strain>
    </source>
</reference>
<organism evidence="2">
    <name type="scientific">Rhodothermus marinus</name>
    <name type="common">Rhodothermus obamensis</name>
    <dbReference type="NCBI Taxonomy" id="29549"/>
    <lineage>
        <taxon>Bacteria</taxon>
        <taxon>Pseudomonadati</taxon>
        <taxon>Rhodothermota</taxon>
        <taxon>Rhodothermia</taxon>
        <taxon>Rhodothermales</taxon>
        <taxon>Rhodothermaceae</taxon>
        <taxon>Rhodothermus</taxon>
    </lineage>
</organism>
<keyword evidence="1" id="KW-1133">Transmembrane helix</keyword>
<comment type="caution">
    <text evidence="2">The sequence shown here is derived from an EMBL/GenBank/DDBJ whole genome shotgun (WGS) entry which is preliminary data.</text>
</comment>
<dbReference type="EMBL" id="DSGB01000004">
    <property type="protein sequence ID" value="HER95867.1"/>
    <property type="molecule type" value="Genomic_DNA"/>
</dbReference>
<evidence type="ECO:0000256" key="1">
    <source>
        <dbReference type="SAM" id="Phobius"/>
    </source>
</evidence>
<name>A0A7V2B060_RHOMR</name>
<dbReference type="Pfam" id="PF12732">
    <property type="entry name" value="YtxH"/>
    <property type="match status" value="1"/>
</dbReference>
<sequence length="109" mass="11676">MKTYTRGQLLVAGLAGMVAGSVVGFVVGLLVAPETGGQLRRRLSYRMTQLSERLQGMVESLLHPPEPSEAQRTGDALVANARAQAETIRQDIDALLGDLRRKRASSSSA</sequence>
<keyword evidence="1" id="KW-0812">Transmembrane</keyword>
<gene>
    <name evidence="2" type="ORF">ENO59_05050</name>
</gene>
<dbReference type="InterPro" id="IPR024623">
    <property type="entry name" value="YtxH"/>
</dbReference>
<evidence type="ECO:0000313" key="2">
    <source>
        <dbReference type="EMBL" id="HER95867.1"/>
    </source>
</evidence>
<dbReference type="AlphaFoldDB" id="A0A7V2B060"/>
<feature type="transmembrane region" description="Helical" evidence="1">
    <location>
        <begin position="12"/>
        <end position="32"/>
    </location>
</feature>
<keyword evidence="1" id="KW-0472">Membrane</keyword>